<keyword evidence="5" id="KW-0732">Signal</keyword>
<dbReference type="Proteomes" id="UP000777935">
    <property type="component" value="Unassembled WGS sequence"/>
</dbReference>
<dbReference type="InterPro" id="IPR036737">
    <property type="entry name" value="OmpA-like_sf"/>
</dbReference>
<keyword evidence="8" id="KW-1185">Reference proteome</keyword>
<evidence type="ECO:0000256" key="1">
    <source>
        <dbReference type="ARBA" id="ARBA00004442"/>
    </source>
</evidence>
<evidence type="ECO:0000256" key="4">
    <source>
        <dbReference type="PROSITE-ProRule" id="PRU00473"/>
    </source>
</evidence>
<proteinExistence type="predicted"/>
<dbReference type="PRINTS" id="PR01021">
    <property type="entry name" value="OMPADOMAIN"/>
</dbReference>
<dbReference type="Gene3D" id="3.30.1330.60">
    <property type="entry name" value="OmpA-like domain"/>
    <property type="match status" value="1"/>
</dbReference>
<keyword evidence="3" id="KW-0998">Cell outer membrane</keyword>
<feature type="signal peptide" evidence="5">
    <location>
        <begin position="1"/>
        <end position="19"/>
    </location>
</feature>
<keyword evidence="2 4" id="KW-0472">Membrane</keyword>
<evidence type="ECO:0000313" key="8">
    <source>
        <dbReference type="Proteomes" id="UP000777935"/>
    </source>
</evidence>
<reference evidence="7 8" key="1">
    <citation type="submission" date="2020-06" db="EMBL/GenBank/DDBJ databases">
        <title>Sulfitobacter algicola sp. nov., isolated from green algae.</title>
        <authorList>
            <person name="Wang C."/>
        </authorList>
    </citation>
    <scope>NUCLEOTIDE SEQUENCE [LARGE SCALE GENOMIC DNA]</scope>
    <source>
        <strain evidence="7 8">1151</strain>
    </source>
</reference>
<evidence type="ECO:0000259" key="6">
    <source>
        <dbReference type="PROSITE" id="PS51123"/>
    </source>
</evidence>
<dbReference type="InterPro" id="IPR006664">
    <property type="entry name" value="OMP_bac"/>
</dbReference>
<gene>
    <name evidence="7" type="ORF">HRQ87_07210</name>
</gene>
<evidence type="ECO:0000256" key="5">
    <source>
        <dbReference type="SAM" id="SignalP"/>
    </source>
</evidence>
<feature type="domain" description="OmpA-like" evidence="6">
    <location>
        <begin position="199"/>
        <end position="317"/>
    </location>
</feature>
<dbReference type="CDD" id="cd07185">
    <property type="entry name" value="OmpA_C-like"/>
    <property type="match status" value="1"/>
</dbReference>
<dbReference type="InterPro" id="IPR050330">
    <property type="entry name" value="Bact_OuterMem_StrucFunc"/>
</dbReference>
<comment type="subcellular location">
    <subcellularLocation>
        <location evidence="1">Cell outer membrane</location>
    </subcellularLocation>
</comment>
<comment type="caution">
    <text evidence="7">The sequence shown here is derived from an EMBL/GenBank/DDBJ whole genome shotgun (WGS) entry which is preliminary data.</text>
</comment>
<evidence type="ECO:0000256" key="2">
    <source>
        <dbReference type="ARBA" id="ARBA00023136"/>
    </source>
</evidence>
<organism evidence="7 8">
    <name type="scientific">Parasulfitobacter algicola</name>
    <dbReference type="NCBI Taxonomy" id="2614809"/>
    <lineage>
        <taxon>Bacteria</taxon>
        <taxon>Pseudomonadati</taxon>
        <taxon>Pseudomonadota</taxon>
        <taxon>Alphaproteobacteria</taxon>
        <taxon>Rhodobacterales</taxon>
        <taxon>Roseobacteraceae</taxon>
        <taxon>Parasulfitobacter</taxon>
    </lineage>
</organism>
<sequence length="317" mass="34495">MKHTTALLFILLLPWPAMAATLELPGSALKTLETVEAPTSYSLPTGPFDDGDMPFQVVEGEVTRQAWRIDTNGLTTLQLLIPLRAQLLANGYQVIFSCNTDDCGGFDFRYGMDVVREPKMHVDLGDFRYLAVQKTDDGIEHLGLLVSKSATAGFIQIVQIVPVGSERSLQTTVQLDPQAQTDPRVTEPNVDDGPLAETLETRGRVVLFDLSFETGSSELGDGDFPSLGAIADYLAQNPNRTIAVVGHTDSQGSLENNIALSKRRAASVLNRLVDSYDVSPNQLEAEGMGYLSPLTSNLSEVGRQLNRRVEVIITSTE</sequence>
<feature type="chain" id="PRO_5047544546" evidence="5">
    <location>
        <begin position="20"/>
        <end position="317"/>
    </location>
</feature>
<dbReference type="SUPFAM" id="SSF103088">
    <property type="entry name" value="OmpA-like"/>
    <property type="match status" value="1"/>
</dbReference>
<accession>A0ABX2IWA1</accession>
<dbReference type="PANTHER" id="PTHR30329:SF21">
    <property type="entry name" value="LIPOPROTEIN YIAD-RELATED"/>
    <property type="match status" value="1"/>
</dbReference>
<dbReference type="RefSeq" id="WP_174136767.1">
    <property type="nucleotide sequence ID" value="NZ_JABUFE010000003.1"/>
</dbReference>
<evidence type="ECO:0000256" key="3">
    <source>
        <dbReference type="ARBA" id="ARBA00023237"/>
    </source>
</evidence>
<evidence type="ECO:0000313" key="7">
    <source>
        <dbReference type="EMBL" id="NSX54591.1"/>
    </source>
</evidence>
<dbReference type="PANTHER" id="PTHR30329">
    <property type="entry name" value="STATOR ELEMENT OF FLAGELLAR MOTOR COMPLEX"/>
    <property type="match status" value="1"/>
</dbReference>
<name>A0ABX2IWA1_9RHOB</name>
<protein>
    <submittedName>
        <fullName evidence="7">OmpA family protein</fullName>
    </submittedName>
</protein>
<dbReference type="PROSITE" id="PS51123">
    <property type="entry name" value="OMPA_2"/>
    <property type="match status" value="1"/>
</dbReference>
<dbReference type="EMBL" id="JABUFE010000003">
    <property type="protein sequence ID" value="NSX54591.1"/>
    <property type="molecule type" value="Genomic_DNA"/>
</dbReference>
<dbReference type="Pfam" id="PF00691">
    <property type="entry name" value="OmpA"/>
    <property type="match status" value="1"/>
</dbReference>
<dbReference type="InterPro" id="IPR006665">
    <property type="entry name" value="OmpA-like"/>
</dbReference>